<keyword evidence="5" id="KW-1185">Reference proteome</keyword>
<name>A0ABX8XDQ7_SHEPU</name>
<dbReference type="Pfam" id="PF00497">
    <property type="entry name" value="SBP_bac_3"/>
    <property type="match status" value="1"/>
</dbReference>
<dbReference type="PANTHER" id="PTHR35936:SF38">
    <property type="entry name" value="GLUTAMINE-BINDING PERIPLASMIC PROTEIN"/>
    <property type="match status" value="1"/>
</dbReference>
<protein>
    <submittedName>
        <fullName evidence="4">Transporter substrate-binding domain-containing protein</fullName>
    </submittedName>
</protein>
<feature type="domain" description="Solute-binding protein family 3/N-terminal" evidence="3">
    <location>
        <begin position="48"/>
        <end position="282"/>
    </location>
</feature>
<dbReference type="GeneID" id="67442062"/>
<evidence type="ECO:0000259" key="3">
    <source>
        <dbReference type="Pfam" id="PF00497"/>
    </source>
</evidence>
<organism evidence="4 5">
    <name type="scientific">Shewanella putrefaciens</name>
    <name type="common">Pseudomonas putrefaciens</name>
    <dbReference type="NCBI Taxonomy" id="24"/>
    <lineage>
        <taxon>Bacteria</taxon>
        <taxon>Pseudomonadati</taxon>
        <taxon>Pseudomonadota</taxon>
        <taxon>Gammaproteobacteria</taxon>
        <taxon>Alteromonadales</taxon>
        <taxon>Shewanellaceae</taxon>
        <taxon>Shewanella</taxon>
    </lineage>
</organism>
<evidence type="ECO:0000256" key="2">
    <source>
        <dbReference type="ARBA" id="ARBA00022729"/>
    </source>
</evidence>
<evidence type="ECO:0000313" key="5">
    <source>
        <dbReference type="Proteomes" id="UP000827084"/>
    </source>
</evidence>
<sequence>MKSGSIYKIGLTAFCLFIALQPILSYSFSSAESCVLTMGYRTSERLPFIEGEPSNNGLYQDIYQAAAEKIGCKLNIVRAPKLRILRDIKLGNIDFYPGLNFTEERAEYALFIPNGLSERAIGISRSGAADIRSKEQLSQSGLTLLIAPGSYDFGGLANNMQVRKPPELDVSRALDYLLSNQGDIFIYDQATISYYLRNRDKTRFKLHYTCCEIPQEMYLGFSKNSQYFRSEPNPHYRSDKPLSPDNSPILLSPQSKAYEFAKALAAMDSGGETEQIYFHYFG</sequence>
<evidence type="ECO:0000256" key="1">
    <source>
        <dbReference type="ARBA" id="ARBA00010333"/>
    </source>
</evidence>
<gene>
    <name evidence="4" type="ORF">K3G22_02350</name>
</gene>
<dbReference type="PANTHER" id="PTHR35936">
    <property type="entry name" value="MEMBRANE-BOUND LYTIC MUREIN TRANSGLYCOSYLASE F"/>
    <property type="match status" value="1"/>
</dbReference>
<evidence type="ECO:0000313" key="4">
    <source>
        <dbReference type="EMBL" id="QYX73282.1"/>
    </source>
</evidence>
<proteinExistence type="inferred from homology"/>
<keyword evidence="2" id="KW-0732">Signal</keyword>
<comment type="similarity">
    <text evidence="1">Belongs to the bacterial solute-binding protein 3 family.</text>
</comment>
<dbReference type="RefSeq" id="WP_025008679.1">
    <property type="nucleotide sequence ID" value="NZ_BMPK01000012.1"/>
</dbReference>
<dbReference type="InterPro" id="IPR001638">
    <property type="entry name" value="Solute-binding_3/MltF_N"/>
</dbReference>
<dbReference type="EMBL" id="CP080635">
    <property type="protein sequence ID" value="QYX73282.1"/>
    <property type="molecule type" value="Genomic_DNA"/>
</dbReference>
<reference evidence="4 5" key="1">
    <citation type="submission" date="2021-08" db="EMBL/GenBank/DDBJ databases">
        <title>Shewanella putrefaciens YZ-J, complete genome.</title>
        <authorList>
            <person name="Yi Z."/>
        </authorList>
    </citation>
    <scope>NUCLEOTIDE SEQUENCE [LARGE SCALE GENOMIC DNA]</scope>
    <source>
        <strain evidence="4 5">YZ-J</strain>
    </source>
</reference>
<dbReference type="Proteomes" id="UP000827084">
    <property type="component" value="Chromosome"/>
</dbReference>
<dbReference type="SUPFAM" id="SSF53850">
    <property type="entry name" value="Periplasmic binding protein-like II"/>
    <property type="match status" value="1"/>
</dbReference>
<dbReference type="Gene3D" id="3.40.190.10">
    <property type="entry name" value="Periplasmic binding protein-like II"/>
    <property type="match status" value="2"/>
</dbReference>
<accession>A0ABX8XDQ7</accession>